<keyword evidence="3 6" id="KW-0717">Septation</keyword>
<evidence type="ECO:0000259" key="7">
    <source>
        <dbReference type="Pfam" id="PF03775"/>
    </source>
</evidence>
<dbReference type="PANTHER" id="PTHR34108">
    <property type="entry name" value="SEPTUM SITE-DETERMINING PROTEIN MINC"/>
    <property type="match status" value="1"/>
</dbReference>
<dbReference type="Proteomes" id="UP001649381">
    <property type="component" value="Unassembled WGS sequence"/>
</dbReference>
<dbReference type="RefSeq" id="WP_236334238.1">
    <property type="nucleotide sequence ID" value="NZ_JAKIJS010000001.1"/>
</dbReference>
<dbReference type="InterPro" id="IPR016098">
    <property type="entry name" value="CAP/MinC_C"/>
</dbReference>
<accession>A0ABS9GZC7</accession>
<evidence type="ECO:0000256" key="4">
    <source>
        <dbReference type="ARBA" id="ARBA00023306"/>
    </source>
</evidence>
<evidence type="ECO:0000256" key="1">
    <source>
        <dbReference type="ARBA" id="ARBA00006291"/>
    </source>
</evidence>
<evidence type="ECO:0000313" key="9">
    <source>
        <dbReference type="EMBL" id="MCF6138094.1"/>
    </source>
</evidence>
<protein>
    <recommendedName>
        <fullName evidence="6">Probable septum site-determining protein MinC</fullName>
    </recommendedName>
</protein>
<sequence length="227" mass="25485">MAQKQKQVNNHFVTIKGTKEGLILNLDDNCSFDHLLSELETKLIHPSENQPSDGPKIPVKVKVGKRYLTEQQEELLHKIIYQKKNLLVDAIESEVITKEYAEYMKKENEITSVSRMVRSGQILKVQGDLLLIGDVNPGGYIAATGNIFVMGSLKGIAHAGCEGRTSAIVSASIMIPSLVRIADQLFQDEEDEQEYDGVCAYLDDEDNQIKMDRLHILHQIRPGLNRL</sequence>
<dbReference type="InterPro" id="IPR013033">
    <property type="entry name" value="MinC"/>
</dbReference>
<comment type="similarity">
    <text evidence="1 6">Belongs to the MinC family.</text>
</comment>
<dbReference type="PANTHER" id="PTHR34108:SF1">
    <property type="entry name" value="SEPTUM SITE-DETERMINING PROTEIN MINC"/>
    <property type="match status" value="1"/>
</dbReference>
<dbReference type="InterPro" id="IPR055219">
    <property type="entry name" value="MinC_N_1"/>
</dbReference>
<dbReference type="Pfam" id="PF03775">
    <property type="entry name" value="MinC_C"/>
    <property type="match status" value="1"/>
</dbReference>
<comment type="caution">
    <text evidence="9">The sequence shown here is derived from an EMBL/GenBank/DDBJ whole genome shotgun (WGS) entry which is preliminary data.</text>
</comment>
<dbReference type="InterPro" id="IPR036145">
    <property type="entry name" value="MinC_C_sf"/>
</dbReference>
<comment type="function">
    <text evidence="6">Cell division inhibitor that blocks the formation of polar Z ring septums. Rapidly oscillates between the poles of the cell to destabilize FtsZ filaments that have formed before they mature into polar Z rings. Prevents FtsZ polymerization.</text>
</comment>
<dbReference type="Pfam" id="PF22642">
    <property type="entry name" value="MinC_N_1"/>
    <property type="match status" value="1"/>
</dbReference>
<keyword evidence="2 6" id="KW-0132">Cell division</keyword>
<evidence type="ECO:0000256" key="2">
    <source>
        <dbReference type="ARBA" id="ARBA00022618"/>
    </source>
</evidence>
<evidence type="ECO:0000256" key="3">
    <source>
        <dbReference type="ARBA" id="ARBA00023210"/>
    </source>
</evidence>
<evidence type="ECO:0000256" key="6">
    <source>
        <dbReference type="HAMAP-Rule" id="MF_00267"/>
    </source>
</evidence>
<keyword evidence="4 6" id="KW-0131">Cell cycle</keyword>
<dbReference type="Gene3D" id="3.30.160.540">
    <property type="match status" value="1"/>
</dbReference>
<evidence type="ECO:0000256" key="5">
    <source>
        <dbReference type="ARBA" id="ARBA00046874"/>
    </source>
</evidence>
<reference evidence="9 10" key="1">
    <citation type="submission" date="2022-01" db="EMBL/GenBank/DDBJ databases">
        <title>Alkalihalobacillus sp. EGI L200015, a novel bacterium isolated from a salt lake sediment.</title>
        <authorList>
            <person name="Gao L."/>
            <person name="Fang B.-Z."/>
            <person name="Li W.-J."/>
        </authorList>
    </citation>
    <scope>NUCLEOTIDE SEQUENCE [LARGE SCALE GENOMIC DNA]</scope>
    <source>
        <strain evidence="9 10">KCTC 12718</strain>
    </source>
</reference>
<comment type="subunit">
    <text evidence="5 6">Interacts with MinD and FtsZ.</text>
</comment>
<dbReference type="EMBL" id="JAKIJS010000001">
    <property type="protein sequence ID" value="MCF6138094.1"/>
    <property type="molecule type" value="Genomic_DNA"/>
</dbReference>
<dbReference type="HAMAP" id="MF_00267">
    <property type="entry name" value="MinC"/>
    <property type="match status" value="1"/>
</dbReference>
<evidence type="ECO:0000313" key="10">
    <source>
        <dbReference type="Proteomes" id="UP001649381"/>
    </source>
</evidence>
<keyword evidence="10" id="KW-1185">Reference proteome</keyword>
<evidence type="ECO:0000259" key="8">
    <source>
        <dbReference type="Pfam" id="PF22642"/>
    </source>
</evidence>
<name>A0ABS9GZC7_9BACL</name>
<feature type="domain" description="Septum site-determining protein MinC N-terminal" evidence="8">
    <location>
        <begin position="13"/>
        <end position="91"/>
    </location>
</feature>
<proteinExistence type="inferred from homology"/>
<feature type="domain" description="Septum formation inhibitor MinC C-terminal" evidence="7">
    <location>
        <begin position="113"/>
        <end position="211"/>
    </location>
</feature>
<dbReference type="InterPro" id="IPR005526">
    <property type="entry name" value="Septum_form_inhib_MinC_C"/>
</dbReference>
<organism evidence="9 10">
    <name type="scientific">Pseudalkalibacillus berkeleyi</name>
    <dbReference type="NCBI Taxonomy" id="1069813"/>
    <lineage>
        <taxon>Bacteria</taxon>
        <taxon>Bacillati</taxon>
        <taxon>Bacillota</taxon>
        <taxon>Bacilli</taxon>
        <taxon>Bacillales</taxon>
        <taxon>Fictibacillaceae</taxon>
        <taxon>Pseudalkalibacillus</taxon>
    </lineage>
</organism>
<dbReference type="SUPFAM" id="SSF63848">
    <property type="entry name" value="Cell-division inhibitor MinC, C-terminal domain"/>
    <property type="match status" value="1"/>
</dbReference>
<dbReference type="Gene3D" id="2.160.20.70">
    <property type="match status" value="1"/>
</dbReference>
<dbReference type="NCBIfam" id="TIGR01222">
    <property type="entry name" value="minC"/>
    <property type="match status" value="1"/>
</dbReference>
<gene>
    <name evidence="6 9" type="primary">minC</name>
    <name evidence="9" type="ORF">L2716_10195</name>
</gene>